<sequence length="159" mass="18485">MKKNGLVAYLFIGIGIFFLLRELKLPILTDFYSWPTLLILLGAAFLIYSFRAKDFSSVVPGVILLGLGIHFHGLNHYPFWIDHWGVYPFIISIAFLIRYFKTKTGLLPGLILLAIAVFAVYVDNKPSWFSWIHEGMVFIERFWPLLLITIGIYMLWRKK</sequence>
<evidence type="ECO:0000313" key="4">
    <source>
        <dbReference type="Proteomes" id="UP000245624"/>
    </source>
</evidence>
<dbReference type="OrthoDB" id="2989824at2"/>
<feature type="transmembrane region" description="Helical" evidence="1">
    <location>
        <begin position="104"/>
        <end position="122"/>
    </location>
</feature>
<accession>A0A317L3A1</accession>
<dbReference type="Pfam" id="PF18917">
    <property type="entry name" value="LiaI-LiaF-like_TM1"/>
    <property type="match status" value="1"/>
</dbReference>
<feature type="transmembrane region" description="Helical" evidence="1">
    <location>
        <begin position="79"/>
        <end position="97"/>
    </location>
</feature>
<protein>
    <recommendedName>
        <fullName evidence="2">LiaI-LiaF-like transmembrane region domain-containing protein</fullName>
    </recommendedName>
</protein>
<keyword evidence="1" id="KW-0812">Transmembrane</keyword>
<keyword evidence="1" id="KW-1133">Transmembrane helix</keyword>
<reference evidence="3 4" key="1">
    <citation type="submission" date="2018-05" db="EMBL/GenBank/DDBJ databases">
        <title>Genomic analysis of Gracilibacillus dipsosauri DD1 reveals novel features of a salt-tolerant amylase.</title>
        <authorList>
            <person name="Deutch C.E."/>
            <person name="Yang S."/>
        </authorList>
    </citation>
    <scope>NUCLEOTIDE SEQUENCE [LARGE SCALE GENOMIC DNA]</scope>
    <source>
        <strain evidence="3 4">DD1</strain>
    </source>
</reference>
<gene>
    <name evidence="3" type="ORF">DLJ74_07390</name>
</gene>
<feature type="transmembrane region" description="Helical" evidence="1">
    <location>
        <begin position="128"/>
        <end position="156"/>
    </location>
</feature>
<keyword evidence="4" id="KW-1185">Reference proteome</keyword>
<feature type="transmembrane region" description="Helical" evidence="1">
    <location>
        <begin position="31"/>
        <end position="48"/>
    </location>
</feature>
<proteinExistence type="predicted"/>
<evidence type="ECO:0000259" key="2">
    <source>
        <dbReference type="Pfam" id="PF18917"/>
    </source>
</evidence>
<evidence type="ECO:0000256" key="1">
    <source>
        <dbReference type="SAM" id="Phobius"/>
    </source>
</evidence>
<dbReference type="InterPro" id="IPR043726">
    <property type="entry name" value="LiaI-LiaF-like_TM1"/>
</dbReference>
<comment type="caution">
    <text evidence="3">The sequence shown here is derived from an EMBL/GenBank/DDBJ whole genome shotgun (WGS) entry which is preliminary data.</text>
</comment>
<name>A0A317L3A1_9BACI</name>
<dbReference type="RefSeq" id="WP_109983986.1">
    <property type="nucleotide sequence ID" value="NZ_JAJUIE010000009.1"/>
</dbReference>
<evidence type="ECO:0000313" key="3">
    <source>
        <dbReference type="EMBL" id="PWU68269.1"/>
    </source>
</evidence>
<feature type="transmembrane region" description="Helical" evidence="1">
    <location>
        <begin position="7"/>
        <end position="25"/>
    </location>
</feature>
<dbReference type="AlphaFoldDB" id="A0A317L3A1"/>
<keyword evidence="1" id="KW-0472">Membrane</keyword>
<feature type="transmembrane region" description="Helical" evidence="1">
    <location>
        <begin position="55"/>
        <end position="73"/>
    </location>
</feature>
<organism evidence="3 4">
    <name type="scientific">Gracilibacillus dipsosauri</name>
    <dbReference type="NCBI Taxonomy" id="178340"/>
    <lineage>
        <taxon>Bacteria</taxon>
        <taxon>Bacillati</taxon>
        <taxon>Bacillota</taxon>
        <taxon>Bacilli</taxon>
        <taxon>Bacillales</taxon>
        <taxon>Bacillaceae</taxon>
        <taxon>Gracilibacillus</taxon>
    </lineage>
</organism>
<feature type="domain" description="LiaI-LiaF-like transmembrane region" evidence="2">
    <location>
        <begin position="7"/>
        <end position="46"/>
    </location>
</feature>
<dbReference type="EMBL" id="QGTD01000008">
    <property type="protein sequence ID" value="PWU68269.1"/>
    <property type="molecule type" value="Genomic_DNA"/>
</dbReference>
<dbReference type="Proteomes" id="UP000245624">
    <property type="component" value="Unassembled WGS sequence"/>
</dbReference>